<dbReference type="InterPro" id="IPR004521">
    <property type="entry name" value="Uncharacterised_CHP00451"/>
</dbReference>
<dbReference type="InterPro" id="IPR002478">
    <property type="entry name" value="PUA"/>
</dbReference>
<dbReference type="AlphaFoldDB" id="A0A7C4S8F1"/>
<dbReference type="Pfam" id="PF01472">
    <property type="entry name" value="PUA"/>
    <property type="match status" value="1"/>
</dbReference>
<dbReference type="InterPro" id="IPR015947">
    <property type="entry name" value="PUA-like_sf"/>
</dbReference>
<protein>
    <submittedName>
        <fullName evidence="3">DUF1947 domain-containing protein</fullName>
    </submittedName>
</protein>
<dbReference type="PROSITE" id="PS50890">
    <property type="entry name" value="PUA"/>
    <property type="match status" value="1"/>
</dbReference>
<dbReference type="EMBL" id="DTAK01000046">
    <property type="protein sequence ID" value="HGU59728.1"/>
    <property type="molecule type" value="Genomic_DNA"/>
</dbReference>
<proteinExistence type="predicted"/>
<dbReference type="InterPro" id="IPR016437">
    <property type="entry name" value="MCT-1/Tma20"/>
</dbReference>
<dbReference type="EMBL" id="DRUC01000037">
    <property type="protein sequence ID" value="HHF48001.1"/>
    <property type="molecule type" value="Genomic_DNA"/>
</dbReference>
<dbReference type="NCBIfam" id="TIGR00451">
    <property type="entry name" value="unchar_dom_2"/>
    <property type="match status" value="1"/>
</dbReference>
<dbReference type="EMBL" id="DTPI01000024">
    <property type="protein sequence ID" value="HGE66198.1"/>
    <property type="molecule type" value="Genomic_DNA"/>
</dbReference>
<dbReference type="PIRSF" id="PIRSF005067">
    <property type="entry name" value="Tma_RNA-bind_prd"/>
    <property type="match status" value="1"/>
</dbReference>
<dbReference type="InterPro" id="IPR015266">
    <property type="entry name" value="DUF1947"/>
</dbReference>
<gene>
    <name evidence="4" type="ORF">ENL48_02030</name>
    <name evidence="3" type="ORF">ENT89_06220</name>
    <name evidence="2" type="ORF">ENX77_03610</name>
</gene>
<evidence type="ECO:0000313" key="4">
    <source>
        <dbReference type="EMBL" id="HHF48001.1"/>
    </source>
</evidence>
<evidence type="ECO:0000313" key="3">
    <source>
        <dbReference type="EMBL" id="HGU59728.1"/>
    </source>
</evidence>
<comment type="caution">
    <text evidence="3">The sequence shown here is derived from an EMBL/GenBank/DDBJ whole genome shotgun (WGS) entry which is preliminary data.</text>
</comment>
<sequence>MRRQRIRKKETKMIFQKIREETGIELKGELERVEINGRVVYLLDNEPIILEYDGRYYLTVYGVMKFKPAKGRVVVDEGALKFIINGADVMKPGIVEADTEIKEGDFCYVVVEKKLTPLAVGIALVRGEEMTGGKGKAVKNIHHIDDKIWKFFFKK</sequence>
<feature type="domain" description="PUA" evidence="1">
    <location>
        <begin position="71"/>
        <end position="145"/>
    </location>
</feature>
<dbReference type="PANTHER" id="PTHR22798:SF0">
    <property type="entry name" value="MALIGNANT T-CELL-AMPLIFIED SEQUENCE 1"/>
    <property type="match status" value="1"/>
</dbReference>
<name>A0A7C4S8F1_9EURY</name>
<dbReference type="GO" id="GO:0003723">
    <property type="term" value="F:RNA binding"/>
    <property type="evidence" value="ECO:0007669"/>
    <property type="project" value="InterPro"/>
</dbReference>
<dbReference type="CDD" id="cd21154">
    <property type="entry name" value="PUA_MJ1432-like"/>
    <property type="match status" value="1"/>
</dbReference>
<dbReference type="NCBIfam" id="TIGR03684">
    <property type="entry name" value="arCOG00985"/>
    <property type="match status" value="1"/>
</dbReference>
<evidence type="ECO:0000313" key="2">
    <source>
        <dbReference type="EMBL" id="HGE66198.1"/>
    </source>
</evidence>
<evidence type="ECO:0000259" key="1">
    <source>
        <dbReference type="SMART" id="SM00359"/>
    </source>
</evidence>
<dbReference type="Gene3D" id="3.10.400.20">
    <property type="match status" value="1"/>
</dbReference>
<dbReference type="SMART" id="SM00359">
    <property type="entry name" value="PUA"/>
    <property type="match status" value="1"/>
</dbReference>
<dbReference type="InterPro" id="IPR022430">
    <property type="entry name" value="CHP03684"/>
</dbReference>
<organism evidence="3">
    <name type="scientific">Geoglobus ahangari</name>
    <dbReference type="NCBI Taxonomy" id="113653"/>
    <lineage>
        <taxon>Archaea</taxon>
        <taxon>Methanobacteriati</taxon>
        <taxon>Methanobacteriota</taxon>
        <taxon>Archaeoglobi</taxon>
        <taxon>Archaeoglobales</taxon>
        <taxon>Archaeoglobaceae</taxon>
        <taxon>Geoglobus</taxon>
    </lineage>
</organism>
<dbReference type="GO" id="GO:0001731">
    <property type="term" value="P:formation of translation preinitiation complex"/>
    <property type="evidence" value="ECO:0007669"/>
    <property type="project" value="TreeGrafter"/>
</dbReference>
<dbReference type="PANTHER" id="PTHR22798">
    <property type="entry name" value="MCT-1 PROTEIN"/>
    <property type="match status" value="1"/>
</dbReference>
<accession>A0A7C4S8F1</accession>
<dbReference type="SUPFAM" id="SSF88697">
    <property type="entry name" value="PUA domain-like"/>
    <property type="match status" value="1"/>
</dbReference>
<dbReference type="Pfam" id="PF09183">
    <property type="entry name" value="DUF1947"/>
    <property type="match status" value="1"/>
</dbReference>
<reference evidence="3" key="1">
    <citation type="journal article" date="2020" name="mSystems">
        <title>Genome- and Community-Level Interaction Insights into Carbon Utilization and Element Cycling Functions of Hydrothermarchaeota in Hydrothermal Sediment.</title>
        <authorList>
            <person name="Zhou Z."/>
            <person name="Liu Y."/>
            <person name="Xu W."/>
            <person name="Pan J."/>
            <person name="Luo Z.H."/>
            <person name="Li M."/>
        </authorList>
    </citation>
    <scope>NUCLEOTIDE SEQUENCE [LARGE SCALE GENOMIC DNA]</scope>
    <source>
        <strain evidence="4">SpSt-10</strain>
        <strain evidence="3">SpSt-62</strain>
        <strain evidence="2">SpSt-97</strain>
    </source>
</reference>